<dbReference type="Pfam" id="PF00248">
    <property type="entry name" value="Aldo_ket_red"/>
    <property type="match status" value="1"/>
</dbReference>
<dbReference type="InterPro" id="IPR023210">
    <property type="entry name" value="NADP_OxRdtase_dom"/>
</dbReference>
<gene>
    <name evidence="2" type="ORF">A2744_03260</name>
</gene>
<feature type="domain" description="NADP-dependent oxidoreductase" evidence="1">
    <location>
        <begin position="16"/>
        <end position="266"/>
    </location>
</feature>
<proteinExistence type="predicted"/>
<dbReference type="PANTHER" id="PTHR43638">
    <property type="entry name" value="OXIDOREDUCTASE, ALDO/KETO REDUCTASE FAMILY PROTEIN"/>
    <property type="match status" value="1"/>
</dbReference>
<dbReference type="SUPFAM" id="SSF51430">
    <property type="entry name" value="NAD(P)-linked oxidoreductase"/>
    <property type="match status" value="1"/>
</dbReference>
<comment type="caution">
    <text evidence="2">The sequence shown here is derived from an EMBL/GenBank/DDBJ whole genome shotgun (WGS) entry which is preliminary data.</text>
</comment>
<sequence>MKIPSKKAGDFSLPMLGLGTYGLGGKTELDPNNDDQNDVALIKEAVDCGLTHIDTAEIYAQGHSEEILAQAIKNIDRQKLFITSKVVNWHLGYDDLVNAAKNSLKRLGLKKLDLYLIHAPNPAISLKETMSAMDYLLENELIGAIGVSNFTTTWIQAAQNYTKYKIVNNQIHYNLTARAYEKNGTLDYCQKNNILITAYRPIGRGMDLDNALLKNLAKKYNKTPAQVALNWVINKPNVVGLVKTASQKHLAENLGAIGWRLLPDDEKSLDQDFPQGETINLYENQKPYH</sequence>
<reference evidence="2 3" key="1">
    <citation type="journal article" date="2016" name="Nat. Commun.">
        <title>Thousands of microbial genomes shed light on interconnected biogeochemical processes in an aquifer system.</title>
        <authorList>
            <person name="Anantharaman K."/>
            <person name="Brown C.T."/>
            <person name="Hug L.A."/>
            <person name="Sharon I."/>
            <person name="Castelle C.J."/>
            <person name="Probst A.J."/>
            <person name="Thomas B.C."/>
            <person name="Singh A."/>
            <person name="Wilkins M.J."/>
            <person name="Karaoz U."/>
            <person name="Brodie E.L."/>
            <person name="Williams K.H."/>
            <person name="Hubbard S.S."/>
            <person name="Banfield J.F."/>
        </authorList>
    </citation>
    <scope>NUCLEOTIDE SEQUENCE [LARGE SCALE GENOMIC DNA]</scope>
</reference>
<dbReference type="CDD" id="cd19072">
    <property type="entry name" value="AKR_AKR3F1-like"/>
    <property type="match status" value="1"/>
</dbReference>
<dbReference type="GO" id="GO:0016491">
    <property type="term" value="F:oxidoreductase activity"/>
    <property type="evidence" value="ECO:0007669"/>
    <property type="project" value="InterPro"/>
</dbReference>
<evidence type="ECO:0000313" key="2">
    <source>
        <dbReference type="EMBL" id="OGY46445.1"/>
    </source>
</evidence>
<evidence type="ECO:0000259" key="1">
    <source>
        <dbReference type="Pfam" id="PF00248"/>
    </source>
</evidence>
<dbReference type="InterPro" id="IPR036812">
    <property type="entry name" value="NAD(P)_OxRdtase_dom_sf"/>
</dbReference>
<dbReference type="Proteomes" id="UP000178240">
    <property type="component" value="Unassembled WGS sequence"/>
</dbReference>
<accession>A0A1G1Y284</accession>
<name>A0A1G1Y284_9BACT</name>
<organism evidence="2 3">
    <name type="scientific">Candidatus Buchananbacteria bacterium RIFCSPHIGHO2_01_FULL_44_11</name>
    <dbReference type="NCBI Taxonomy" id="1797535"/>
    <lineage>
        <taxon>Bacteria</taxon>
        <taxon>Candidatus Buchananiibacteriota</taxon>
    </lineage>
</organism>
<protein>
    <recommendedName>
        <fullName evidence="1">NADP-dependent oxidoreductase domain-containing protein</fullName>
    </recommendedName>
</protein>
<evidence type="ECO:0000313" key="3">
    <source>
        <dbReference type="Proteomes" id="UP000178240"/>
    </source>
</evidence>
<dbReference type="STRING" id="1797535.A2744_03260"/>
<dbReference type="PANTHER" id="PTHR43638:SF3">
    <property type="entry name" value="ALDEHYDE REDUCTASE"/>
    <property type="match status" value="1"/>
</dbReference>
<dbReference type="EMBL" id="MHIE01000003">
    <property type="protein sequence ID" value="OGY46445.1"/>
    <property type="molecule type" value="Genomic_DNA"/>
</dbReference>
<dbReference type="InterPro" id="IPR020471">
    <property type="entry name" value="AKR"/>
</dbReference>
<dbReference type="Gene3D" id="3.20.20.100">
    <property type="entry name" value="NADP-dependent oxidoreductase domain"/>
    <property type="match status" value="1"/>
</dbReference>
<dbReference type="PRINTS" id="PR00069">
    <property type="entry name" value="ALDKETRDTASE"/>
</dbReference>
<dbReference type="AlphaFoldDB" id="A0A1G1Y284"/>